<organism evidence="4 5">
    <name type="scientific">Geotalea daltonii (strain DSM 22248 / JCM 15807 / FRC-32)</name>
    <name type="common">Geobacter daltonii</name>
    <dbReference type="NCBI Taxonomy" id="316067"/>
    <lineage>
        <taxon>Bacteria</taxon>
        <taxon>Pseudomonadati</taxon>
        <taxon>Thermodesulfobacteriota</taxon>
        <taxon>Desulfuromonadia</taxon>
        <taxon>Geobacterales</taxon>
        <taxon>Geobacteraceae</taxon>
        <taxon>Geotalea</taxon>
    </lineage>
</organism>
<dbReference type="OrthoDB" id="290946at2"/>
<dbReference type="PANTHER" id="PTHR44943">
    <property type="entry name" value="CELLULOSE SYNTHASE OPERON PROTEIN C"/>
    <property type="match status" value="1"/>
</dbReference>
<dbReference type="KEGG" id="geo:Geob_0671"/>
<keyword evidence="1" id="KW-0677">Repeat</keyword>
<dbReference type="SMART" id="SM00028">
    <property type="entry name" value="TPR"/>
    <property type="match status" value="6"/>
</dbReference>
<feature type="repeat" description="TPR" evidence="3">
    <location>
        <begin position="127"/>
        <end position="160"/>
    </location>
</feature>
<evidence type="ECO:0000313" key="4">
    <source>
        <dbReference type="EMBL" id="ACM19036.1"/>
    </source>
</evidence>
<dbReference type="STRING" id="316067.Geob_0671"/>
<dbReference type="InterPro" id="IPR011990">
    <property type="entry name" value="TPR-like_helical_dom_sf"/>
</dbReference>
<dbReference type="PROSITE" id="PS50293">
    <property type="entry name" value="TPR_REGION"/>
    <property type="match status" value="2"/>
</dbReference>
<protein>
    <submittedName>
        <fullName evidence="4">TPR domain protein</fullName>
    </submittedName>
</protein>
<proteinExistence type="predicted"/>
<keyword evidence="5" id="KW-1185">Reference proteome</keyword>
<dbReference type="AlphaFoldDB" id="B9M0J9"/>
<keyword evidence="2 3" id="KW-0802">TPR repeat</keyword>
<feature type="repeat" description="TPR" evidence="3">
    <location>
        <begin position="93"/>
        <end position="126"/>
    </location>
</feature>
<feature type="repeat" description="TPR" evidence="3">
    <location>
        <begin position="59"/>
        <end position="92"/>
    </location>
</feature>
<gene>
    <name evidence="4" type="ordered locus">Geob_0671</name>
</gene>
<dbReference type="InterPro" id="IPR051685">
    <property type="entry name" value="Ycf3/AcsC/BcsC/TPR_MFPF"/>
</dbReference>
<dbReference type="EMBL" id="CP001390">
    <property type="protein sequence ID" value="ACM19036.1"/>
    <property type="molecule type" value="Genomic_DNA"/>
</dbReference>
<dbReference type="Pfam" id="PF13414">
    <property type="entry name" value="TPR_11"/>
    <property type="match status" value="1"/>
</dbReference>
<dbReference type="PROSITE" id="PS50005">
    <property type="entry name" value="TPR"/>
    <property type="match status" value="4"/>
</dbReference>
<dbReference type="PANTHER" id="PTHR44943:SF8">
    <property type="entry name" value="TPR REPEAT-CONTAINING PROTEIN MJ0263"/>
    <property type="match status" value="1"/>
</dbReference>
<evidence type="ECO:0000256" key="3">
    <source>
        <dbReference type="PROSITE-ProRule" id="PRU00339"/>
    </source>
</evidence>
<dbReference type="RefSeq" id="WP_012645765.1">
    <property type="nucleotide sequence ID" value="NC_011979.1"/>
</dbReference>
<sequence>MDSMSNADKLFAAFGDIQSQRQLTANYAMNGALQALQDGKYDRAASQLKRVLALTPDSTNAYKYLGMAYSGMGKSNDAIAAYKNAVRLEPGSSSAHKDLGNAYLEAKRYPEAEKEFQATARIDSTSTYAPYTLGFLYLNTGREQEAEAQFKKVIAIDRRDAHGYYGLGMAYSKMGKYDEAIEQLQMAVKIDKDFALAHSELGKAYAATTQKDKAQEEVETLSTLDPALADELGGILFSPAFIINIYQKNSFNTILGPGTRVADLDPSLATPSASKDFTMVLQFNAEMDGVSVQNLANWSISKAAGGTGGTYNNGITLDPDAEIAIPPTPLMVTYDATKMQATVTFTLSQNETGDGVFDPSHLVFKFTGTDINGKTMDPNADEFDGFALVPF</sequence>
<evidence type="ECO:0000256" key="2">
    <source>
        <dbReference type="ARBA" id="ARBA00022803"/>
    </source>
</evidence>
<dbReference type="Proteomes" id="UP000007721">
    <property type="component" value="Chromosome"/>
</dbReference>
<dbReference type="eggNOG" id="COG0457">
    <property type="taxonomic scope" value="Bacteria"/>
</dbReference>
<dbReference type="Pfam" id="PF13181">
    <property type="entry name" value="TPR_8"/>
    <property type="match status" value="1"/>
</dbReference>
<evidence type="ECO:0000313" key="5">
    <source>
        <dbReference type="Proteomes" id="UP000007721"/>
    </source>
</evidence>
<dbReference type="HOGENOM" id="CLU_681075_0_0_7"/>
<name>B9M0J9_GEODF</name>
<reference evidence="4 5" key="1">
    <citation type="submission" date="2009-01" db="EMBL/GenBank/DDBJ databases">
        <title>Complete sequence of Geobacter sp. FRC-32.</title>
        <authorList>
            <consortium name="US DOE Joint Genome Institute"/>
            <person name="Lucas S."/>
            <person name="Copeland A."/>
            <person name="Lapidus A."/>
            <person name="Glavina del Rio T."/>
            <person name="Dalin E."/>
            <person name="Tice H."/>
            <person name="Bruce D."/>
            <person name="Goodwin L."/>
            <person name="Pitluck S."/>
            <person name="Saunders E."/>
            <person name="Brettin T."/>
            <person name="Detter J.C."/>
            <person name="Han C."/>
            <person name="Larimer F."/>
            <person name="Land M."/>
            <person name="Hauser L."/>
            <person name="Kyrpides N."/>
            <person name="Ovchinnikova G."/>
            <person name="Kostka J."/>
            <person name="Richardson P."/>
        </authorList>
    </citation>
    <scope>NUCLEOTIDE SEQUENCE [LARGE SCALE GENOMIC DNA]</scope>
    <source>
        <strain evidence="5">DSM 22248 / JCM 15807 / FRC-32</strain>
    </source>
</reference>
<dbReference type="InterPro" id="IPR019734">
    <property type="entry name" value="TPR_rpt"/>
</dbReference>
<feature type="repeat" description="TPR" evidence="3">
    <location>
        <begin position="161"/>
        <end position="194"/>
    </location>
</feature>
<dbReference type="Pfam" id="PF13432">
    <property type="entry name" value="TPR_16"/>
    <property type="match status" value="1"/>
</dbReference>
<accession>B9M0J9</accession>
<dbReference type="SUPFAM" id="SSF48452">
    <property type="entry name" value="TPR-like"/>
    <property type="match status" value="1"/>
</dbReference>
<dbReference type="Gene3D" id="1.25.40.10">
    <property type="entry name" value="Tetratricopeptide repeat domain"/>
    <property type="match status" value="2"/>
</dbReference>
<evidence type="ECO:0000256" key="1">
    <source>
        <dbReference type="ARBA" id="ARBA00022737"/>
    </source>
</evidence>